<dbReference type="InterPro" id="IPR011042">
    <property type="entry name" value="6-blade_b-propeller_TolB-like"/>
</dbReference>
<evidence type="ECO:0000256" key="1">
    <source>
        <dbReference type="SAM" id="SignalP"/>
    </source>
</evidence>
<comment type="caution">
    <text evidence="3">The sequence shown here is derived from an EMBL/GenBank/DDBJ whole genome shotgun (WGS) entry which is preliminary data.</text>
</comment>
<dbReference type="Proteomes" id="UP000676386">
    <property type="component" value="Unassembled WGS sequence"/>
</dbReference>
<protein>
    <submittedName>
        <fullName evidence="3">PQQ-dependent sugar dehydrogenase</fullName>
    </submittedName>
</protein>
<feature type="signal peptide" evidence="1">
    <location>
        <begin position="1"/>
        <end position="21"/>
    </location>
</feature>
<gene>
    <name evidence="3" type="ORF">KE626_09780</name>
</gene>
<dbReference type="Pfam" id="PF22807">
    <property type="entry name" value="TrAA12"/>
    <property type="match status" value="2"/>
</dbReference>
<organism evidence="3 4">
    <name type="scientific">Chitinophaga hostae</name>
    <dbReference type="NCBI Taxonomy" id="2831022"/>
    <lineage>
        <taxon>Bacteria</taxon>
        <taxon>Pseudomonadati</taxon>
        <taxon>Bacteroidota</taxon>
        <taxon>Chitinophagia</taxon>
        <taxon>Chitinophagales</taxon>
        <taxon>Chitinophagaceae</taxon>
        <taxon>Chitinophaga</taxon>
    </lineage>
</organism>
<dbReference type="EMBL" id="JAGTXB010000004">
    <property type="protein sequence ID" value="MBS0027596.1"/>
    <property type="molecule type" value="Genomic_DNA"/>
</dbReference>
<feature type="domain" description="Pyrroloquinoline quinone-dependent pyranose dehydrogenase beta-propeller" evidence="2">
    <location>
        <begin position="43"/>
        <end position="268"/>
    </location>
</feature>
<dbReference type="RefSeq" id="WP_211972705.1">
    <property type="nucleotide sequence ID" value="NZ_CBFHAM010000001.1"/>
</dbReference>
<keyword evidence="1" id="KW-0732">Signal</keyword>
<keyword evidence="4" id="KW-1185">Reference proteome</keyword>
<dbReference type="PANTHER" id="PTHR19328:SF53">
    <property type="entry name" value="MEMBRANE PROTEIN"/>
    <property type="match status" value="1"/>
</dbReference>
<evidence type="ECO:0000259" key="2">
    <source>
        <dbReference type="Pfam" id="PF22807"/>
    </source>
</evidence>
<name>A0ABS5IXD0_9BACT</name>
<accession>A0ABS5IXD0</accession>
<proteinExistence type="predicted"/>
<dbReference type="SUPFAM" id="SSF50952">
    <property type="entry name" value="Soluble quinoprotein glucose dehydrogenase"/>
    <property type="match status" value="1"/>
</dbReference>
<sequence>MKTKVVLLGCLMTLVCAGSFAKNGDSTALHRPVPIVPADAGLKLPAGFKVQTVAENLGAARHIAVTPLGDIYVKIQSPKPGKAIAVIHGGNVKTFGTYRGTGIVIKGNYLYASSDEEVYRYKLNDKYEIINPEQPEKIVTGLINRHQHESKSLALDNAGNIYVNIGAYSNSCQTQDRAKGSKGIQGCPIRDSAAGIWQFKADKLNQSYGNGVRYASGLRNVVGLDWNNSLQQLFVMQHGRDGLYDMFPEYYTLKDGNELPAECMYALKKGDDAGWPYIYYDGIQHKKMLSPEYGGDGKKTGGDNAINPVVAFPAHMAPNGLLFYTGNQFPAKYKNGAFIAFHGSWNRQKGQKGYFVAFVPFKDGKPDGNWEIFADNFAGVGNIQSPGQAQHRPCGLAQGPDGALYVTDDVKGTVYKITYTGK</sequence>
<reference evidence="3 4" key="1">
    <citation type="submission" date="2021-04" db="EMBL/GenBank/DDBJ databases">
        <title>Chitinophaga sp. nov., isolated from the rhizosphere soil.</title>
        <authorList>
            <person name="He S."/>
        </authorList>
    </citation>
    <scope>NUCLEOTIDE SEQUENCE [LARGE SCALE GENOMIC DNA]</scope>
    <source>
        <strain evidence="3 4">2R12</strain>
    </source>
</reference>
<dbReference type="PANTHER" id="PTHR19328">
    <property type="entry name" value="HEDGEHOG-INTERACTING PROTEIN"/>
    <property type="match status" value="1"/>
</dbReference>
<dbReference type="InterPro" id="IPR054539">
    <property type="entry name" value="Beta-prop_PDH"/>
</dbReference>
<dbReference type="InterPro" id="IPR011041">
    <property type="entry name" value="Quinoprot_gluc/sorb_DH_b-prop"/>
</dbReference>
<evidence type="ECO:0000313" key="3">
    <source>
        <dbReference type="EMBL" id="MBS0027596.1"/>
    </source>
</evidence>
<dbReference type="Gene3D" id="2.120.10.30">
    <property type="entry name" value="TolB, C-terminal domain"/>
    <property type="match status" value="1"/>
</dbReference>
<feature type="chain" id="PRO_5046660405" evidence="1">
    <location>
        <begin position="22"/>
        <end position="422"/>
    </location>
</feature>
<evidence type="ECO:0000313" key="4">
    <source>
        <dbReference type="Proteomes" id="UP000676386"/>
    </source>
</evidence>
<feature type="domain" description="Pyrroloquinoline quinone-dependent pyranose dehydrogenase beta-propeller" evidence="2">
    <location>
        <begin position="303"/>
        <end position="418"/>
    </location>
</feature>